<sequence length="73" mass="8436">MHGGTELITSDPWSGEHCGQPGIVFLTKDVILIDRSPLRDLFYYVEGLMEMRGQVQIFEQELMKRAGEIYYEP</sequence>
<protein>
    <submittedName>
        <fullName evidence="1">Uncharacterized protein</fullName>
    </submittedName>
</protein>
<evidence type="ECO:0000313" key="1">
    <source>
        <dbReference type="EMBL" id="OKP90832.1"/>
    </source>
</evidence>
<comment type="caution">
    <text evidence="1">The sequence shown here is derived from an EMBL/GenBank/DDBJ whole genome shotgun (WGS) entry which is preliminary data.</text>
</comment>
<organism evidence="1 2">
    <name type="scientific">Paenibacillus helianthi</name>
    <dbReference type="NCBI Taxonomy" id="1349432"/>
    <lineage>
        <taxon>Bacteria</taxon>
        <taxon>Bacillati</taxon>
        <taxon>Bacillota</taxon>
        <taxon>Bacilli</taxon>
        <taxon>Bacillales</taxon>
        <taxon>Paenibacillaceae</taxon>
        <taxon>Paenibacillus</taxon>
    </lineage>
</organism>
<proteinExistence type="predicted"/>
<dbReference type="Proteomes" id="UP000186058">
    <property type="component" value="Unassembled WGS sequence"/>
</dbReference>
<dbReference type="EMBL" id="LVWI01000002">
    <property type="protein sequence ID" value="OKP90832.1"/>
    <property type="molecule type" value="Genomic_DNA"/>
</dbReference>
<reference evidence="1 2" key="1">
    <citation type="submission" date="2016-03" db="EMBL/GenBank/DDBJ databases">
        <authorList>
            <person name="Sant'Anna F.H."/>
            <person name="Ambrosini A."/>
            <person name="Souza R."/>
            <person name="Bach E."/>
            <person name="Fernandes G."/>
            <person name="Balsanelli E."/>
            <person name="Baura V.A."/>
            <person name="Souza E.M."/>
            <person name="Passaglia L."/>
        </authorList>
    </citation>
    <scope>NUCLEOTIDE SEQUENCE [LARGE SCALE GENOMIC DNA]</scope>
    <source>
        <strain evidence="1 2">P26E</strain>
    </source>
</reference>
<gene>
    <name evidence="1" type="ORF">A3844_02945</name>
</gene>
<accession>A0ABX3EV48</accession>
<evidence type="ECO:0000313" key="2">
    <source>
        <dbReference type="Proteomes" id="UP000186058"/>
    </source>
</evidence>
<name>A0ABX3EV48_9BACL</name>
<keyword evidence="2" id="KW-1185">Reference proteome</keyword>